<dbReference type="SUPFAM" id="SSF55869">
    <property type="entry name" value="DNA topoisomerase I domain"/>
    <property type="match status" value="1"/>
</dbReference>
<keyword evidence="4" id="KW-0799">Topoisomerase</keyword>
<dbReference type="GO" id="GO:0006265">
    <property type="term" value="P:DNA topological change"/>
    <property type="evidence" value="ECO:0007669"/>
    <property type="project" value="InterPro"/>
</dbReference>
<dbReference type="Pfam" id="PF21338">
    <property type="entry name" value="Top1B_N_bact"/>
    <property type="match status" value="1"/>
</dbReference>
<dbReference type="PROSITE" id="PS52038">
    <property type="entry name" value="TOPO_IB_2"/>
    <property type="match status" value="1"/>
</dbReference>
<dbReference type="InterPro" id="IPR001631">
    <property type="entry name" value="TopoI"/>
</dbReference>
<gene>
    <name evidence="9" type="ordered locus">Hoch_5208</name>
</gene>
<dbReference type="SUPFAM" id="SSF56349">
    <property type="entry name" value="DNA breaking-rejoining enzymes"/>
    <property type="match status" value="1"/>
</dbReference>
<evidence type="ECO:0000259" key="8">
    <source>
        <dbReference type="Pfam" id="PF21338"/>
    </source>
</evidence>
<evidence type="ECO:0000256" key="2">
    <source>
        <dbReference type="ARBA" id="ARBA00006645"/>
    </source>
</evidence>
<dbReference type="Pfam" id="PF01028">
    <property type="entry name" value="Topoisom_I"/>
    <property type="match status" value="1"/>
</dbReference>
<dbReference type="InterPro" id="IPR049331">
    <property type="entry name" value="Top1B_N_bact"/>
</dbReference>
<dbReference type="InterPro" id="IPR035447">
    <property type="entry name" value="DNA_topo_I_N_sf"/>
</dbReference>
<dbReference type="AlphaFoldDB" id="D0LWP4"/>
<comment type="catalytic activity">
    <reaction evidence="1">
        <text>ATP-independent breakage of single-stranded DNA, followed by passage and rejoining.</text>
        <dbReference type="EC" id="5.6.2.1"/>
    </reaction>
</comment>
<keyword evidence="6 9" id="KW-0413">Isomerase</keyword>
<feature type="domain" description="DNA topoisomerase IB N-terminal" evidence="8">
    <location>
        <begin position="22"/>
        <end position="70"/>
    </location>
</feature>
<dbReference type="eggNOG" id="COG3569">
    <property type="taxonomic scope" value="Bacteria"/>
</dbReference>
<comment type="similarity">
    <text evidence="2">Belongs to the type IB topoisomerase family.</text>
</comment>
<dbReference type="PRINTS" id="PR00416">
    <property type="entry name" value="EUTPISMRASEI"/>
</dbReference>
<dbReference type="Gene3D" id="1.10.132.120">
    <property type="match status" value="1"/>
</dbReference>
<dbReference type="GO" id="GO:0003677">
    <property type="term" value="F:DNA binding"/>
    <property type="evidence" value="ECO:0007669"/>
    <property type="project" value="UniProtKB-KW"/>
</dbReference>
<feature type="domain" description="DNA topoisomerase I catalytic core eukaryotic-type" evidence="7">
    <location>
        <begin position="83"/>
        <end position="286"/>
    </location>
</feature>
<accession>D0LWP4</accession>
<dbReference type="RefSeq" id="WP_012830286.1">
    <property type="nucleotide sequence ID" value="NC_013440.1"/>
</dbReference>
<proteinExistence type="inferred from homology"/>
<evidence type="ECO:0000313" key="9">
    <source>
        <dbReference type="EMBL" id="ACY17694.1"/>
    </source>
</evidence>
<dbReference type="HOGENOM" id="CLU_046978_1_1_7"/>
<dbReference type="Proteomes" id="UP000001880">
    <property type="component" value="Chromosome"/>
</dbReference>
<evidence type="ECO:0000256" key="1">
    <source>
        <dbReference type="ARBA" id="ARBA00000213"/>
    </source>
</evidence>
<evidence type="ECO:0000313" key="10">
    <source>
        <dbReference type="Proteomes" id="UP000001880"/>
    </source>
</evidence>
<dbReference type="STRING" id="502025.Hoch_5208"/>
<dbReference type="InterPro" id="IPR011010">
    <property type="entry name" value="DNA_brk_join_enz"/>
</dbReference>
<dbReference type="OrthoDB" id="9778962at2"/>
<dbReference type="InterPro" id="IPR014711">
    <property type="entry name" value="TopoI_cat_a-hlx-sub_euk"/>
</dbReference>
<sequence>MTSRTEMLREEYLHRTGHKPDEFAYFWPDGRPYKNQRGLKRIASLAIPPAYTDVYVSPDADADLQGFGRDSAGRLQYRYHPDFVQERAMKKWQRLARFAAALPEYKHLSTSDLRRSGLCDRKVMALMTRLLYMAYFRVGSKRYTKKHRSYGLTTLRQNHVKISGQRVVFDFRGKHGVPQHHEVSDRTVAGNLGKLKDLPGPWLFQAVDDGQRYRILARDLNGYVRDIMGPFSAKDFRTWGGTLTAAEYLAEVGPVDDEAQTRKNIVACVKSVSTELGNTPAVVRQHYICPVIFDLYRDGKVLDDFEPRASRNKSSDALSRSEQALKRMLEAPH</sequence>
<evidence type="ECO:0000259" key="7">
    <source>
        <dbReference type="Pfam" id="PF01028"/>
    </source>
</evidence>
<keyword evidence="10" id="KW-1185">Reference proteome</keyword>
<dbReference type="GO" id="GO:0003917">
    <property type="term" value="F:DNA topoisomerase type I (single strand cut, ATP-independent) activity"/>
    <property type="evidence" value="ECO:0007669"/>
    <property type="project" value="UniProtKB-EC"/>
</dbReference>
<dbReference type="Gene3D" id="3.90.15.10">
    <property type="entry name" value="Topoisomerase I, Chain A, domain 3"/>
    <property type="match status" value="1"/>
</dbReference>
<keyword evidence="5" id="KW-0238">DNA-binding</keyword>
<dbReference type="KEGG" id="hoh:Hoch_5208"/>
<dbReference type="InterPro" id="IPR013500">
    <property type="entry name" value="TopoI_cat_euk"/>
</dbReference>
<organism evidence="9 10">
    <name type="scientific">Haliangium ochraceum (strain DSM 14365 / JCM 11303 / SMP-2)</name>
    <dbReference type="NCBI Taxonomy" id="502025"/>
    <lineage>
        <taxon>Bacteria</taxon>
        <taxon>Pseudomonadati</taxon>
        <taxon>Myxococcota</taxon>
        <taxon>Polyangia</taxon>
        <taxon>Haliangiales</taxon>
        <taxon>Kofleriaceae</taxon>
        <taxon>Haliangium</taxon>
    </lineage>
</organism>
<protein>
    <recommendedName>
        <fullName evidence="3">DNA topoisomerase</fullName>
        <ecNumber evidence="3">5.6.2.1</ecNumber>
    </recommendedName>
</protein>
<dbReference type="EMBL" id="CP001804">
    <property type="protein sequence ID" value="ACY17694.1"/>
    <property type="molecule type" value="Genomic_DNA"/>
</dbReference>
<evidence type="ECO:0000256" key="6">
    <source>
        <dbReference type="ARBA" id="ARBA00023235"/>
    </source>
</evidence>
<evidence type="ECO:0000256" key="5">
    <source>
        <dbReference type="ARBA" id="ARBA00023125"/>
    </source>
</evidence>
<dbReference type="EC" id="5.6.2.1" evidence="3"/>
<evidence type="ECO:0000256" key="4">
    <source>
        <dbReference type="ARBA" id="ARBA00023029"/>
    </source>
</evidence>
<name>D0LWP4_HALO1</name>
<evidence type="ECO:0000256" key="3">
    <source>
        <dbReference type="ARBA" id="ARBA00012891"/>
    </source>
</evidence>
<reference evidence="9 10" key="1">
    <citation type="journal article" date="2010" name="Stand. Genomic Sci.">
        <title>Complete genome sequence of Haliangium ochraceum type strain (SMP-2).</title>
        <authorList>
            <consortium name="US DOE Joint Genome Institute (JGI-PGF)"/>
            <person name="Ivanova N."/>
            <person name="Daum C."/>
            <person name="Lang E."/>
            <person name="Abt B."/>
            <person name="Kopitz M."/>
            <person name="Saunders E."/>
            <person name="Lapidus A."/>
            <person name="Lucas S."/>
            <person name="Glavina Del Rio T."/>
            <person name="Nolan M."/>
            <person name="Tice H."/>
            <person name="Copeland A."/>
            <person name="Cheng J.F."/>
            <person name="Chen F."/>
            <person name="Bruce D."/>
            <person name="Goodwin L."/>
            <person name="Pitluck S."/>
            <person name="Mavromatis K."/>
            <person name="Pati A."/>
            <person name="Mikhailova N."/>
            <person name="Chen A."/>
            <person name="Palaniappan K."/>
            <person name="Land M."/>
            <person name="Hauser L."/>
            <person name="Chang Y.J."/>
            <person name="Jeffries C.D."/>
            <person name="Detter J.C."/>
            <person name="Brettin T."/>
            <person name="Rohde M."/>
            <person name="Goker M."/>
            <person name="Bristow J."/>
            <person name="Markowitz V."/>
            <person name="Eisen J.A."/>
            <person name="Hugenholtz P."/>
            <person name="Kyrpides N.C."/>
            <person name="Klenk H.P."/>
        </authorList>
    </citation>
    <scope>NUCLEOTIDE SEQUENCE [LARGE SCALE GENOMIC DNA]</scope>
    <source>
        <strain evidence="10">DSM 14365 / CIP 107738 / JCM 11303 / AJ 13395 / SMP-2</strain>
    </source>
</reference>
<dbReference type="Gene3D" id="3.30.66.10">
    <property type="entry name" value="DNA topoisomerase I domain"/>
    <property type="match status" value="1"/>
</dbReference>